<dbReference type="PANTHER" id="PTHR34580:SF3">
    <property type="entry name" value="PROTEIN PAFB"/>
    <property type="match status" value="1"/>
</dbReference>
<keyword evidence="2" id="KW-0238">DNA-binding</keyword>
<keyword evidence="8" id="KW-1185">Reference proteome</keyword>
<dbReference type="PROSITE" id="PS00894">
    <property type="entry name" value="HTH_DEOR_1"/>
    <property type="match status" value="1"/>
</dbReference>
<sequence length="317" mass="34890">MSTAARLLDLLALLQVPRSWPGQELAQRLGVAPRTLRNDVERLRSLGYRIDGVRGPAGGYRLGSGARMPPLLLDEEDVVAVAASLLTQRGHVAGLDESAERALAKLEQIMPPALQRRAAALRVAVVQVPADAPAAPVDAEVLSVVSAACRDHEVLRADYRRHDSATTERRIVEPYRIVTWGRRWYLYAYDTVRRDWRTFRMDRLVPNPPAGPRFAPRPLPVDDVAAHVSRGAAAAAWTHRATVVVLAPAAELAHVPGAAGTIEPLDDRTCRFTTGAEDLRTLAVHLGRLGWDFRVEEPDELRDELRTLAERYARAAG</sequence>
<dbReference type="KEGG" id="atq:GH723_09075"/>
<organism evidence="7 8">
    <name type="scientific">Actinomarinicola tropica</name>
    <dbReference type="NCBI Taxonomy" id="2789776"/>
    <lineage>
        <taxon>Bacteria</taxon>
        <taxon>Bacillati</taxon>
        <taxon>Actinomycetota</taxon>
        <taxon>Acidimicrobiia</taxon>
        <taxon>Acidimicrobiales</taxon>
        <taxon>Iamiaceae</taxon>
        <taxon>Actinomarinicola</taxon>
    </lineage>
</organism>
<dbReference type="SUPFAM" id="SSF46785">
    <property type="entry name" value="Winged helix' DNA-binding domain"/>
    <property type="match status" value="1"/>
</dbReference>
<evidence type="ECO:0000313" key="7">
    <source>
        <dbReference type="EMBL" id="QGG95232.1"/>
    </source>
</evidence>
<feature type="domain" description="Helix-turn-helix type 11" evidence="4">
    <location>
        <begin position="6"/>
        <end position="61"/>
    </location>
</feature>
<dbReference type="EMBL" id="CP045851">
    <property type="protein sequence ID" value="QGG95232.1"/>
    <property type="molecule type" value="Genomic_DNA"/>
</dbReference>
<reference evidence="7 8" key="1">
    <citation type="submission" date="2019-11" db="EMBL/GenBank/DDBJ databases">
        <authorList>
            <person name="He Y."/>
        </authorList>
    </citation>
    <scope>NUCLEOTIDE SEQUENCE [LARGE SCALE GENOMIC DNA]</scope>
    <source>
        <strain evidence="7 8">SCSIO 58843</strain>
    </source>
</reference>
<evidence type="ECO:0000256" key="2">
    <source>
        <dbReference type="ARBA" id="ARBA00023125"/>
    </source>
</evidence>
<evidence type="ECO:0000259" key="4">
    <source>
        <dbReference type="Pfam" id="PF08279"/>
    </source>
</evidence>
<dbReference type="Proteomes" id="UP000334019">
    <property type="component" value="Chromosome"/>
</dbReference>
<keyword evidence="1" id="KW-0805">Transcription regulation</keyword>
<dbReference type="InterPro" id="IPR057727">
    <property type="entry name" value="WCX_dom"/>
</dbReference>
<evidence type="ECO:0000313" key="8">
    <source>
        <dbReference type="Proteomes" id="UP000334019"/>
    </source>
</evidence>
<proteinExistence type="predicted"/>
<dbReference type="Pfam" id="PF25583">
    <property type="entry name" value="WCX"/>
    <property type="match status" value="1"/>
</dbReference>
<evidence type="ECO:0000259" key="6">
    <source>
        <dbReference type="Pfam" id="PF25583"/>
    </source>
</evidence>
<evidence type="ECO:0000256" key="3">
    <source>
        <dbReference type="ARBA" id="ARBA00023163"/>
    </source>
</evidence>
<keyword evidence="3" id="KW-0804">Transcription</keyword>
<evidence type="ECO:0000256" key="1">
    <source>
        <dbReference type="ARBA" id="ARBA00023015"/>
    </source>
</evidence>
<dbReference type="PROSITE" id="PS52050">
    <property type="entry name" value="WYL"/>
    <property type="match status" value="1"/>
</dbReference>
<dbReference type="InterPro" id="IPR036388">
    <property type="entry name" value="WH-like_DNA-bd_sf"/>
</dbReference>
<dbReference type="Pfam" id="PF08279">
    <property type="entry name" value="HTH_11"/>
    <property type="match status" value="1"/>
</dbReference>
<dbReference type="PANTHER" id="PTHR34580">
    <property type="match status" value="1"/>
</dbReference>
<dbReference type="InterPro" id="IPR028349">
    <property type="entry name" value="PafC-like"/>
</dbReference>
<dbReference type="RefSeq" id="WP_153759340.1">
    <property type="nucleotide sequence ID" value="NZ_CP045851.1"/>
</dbReference>
<accession>A0A5Q2RJY4</accession>
<dbReference type="Gene3D" id="1.10.10.10">
    <property type="entry name" value="Winged helix-like DNA-binding domain superfamily/Winged helix DNA-binding domain"/>
    <property type="match status" value="1"/>
</dbReference>
<dbReference type="PIRSF" id="PIRSF016838">
    <property type="entry name" value="PafC"/>
    <property type="match status" value="1"/>
</dbReference>
<dbReference type="InterPro" id="IPR036390">
    <property type="entry name" value="WH_DNA-bd_sf"/>
</dbReference>
<dbReference type="Pfam" id="PF13280">
    <property type="entry name" value="WYL"/>
    <property type="match status" value="1"/>
</dbReference>
<dbReference type="AlphaFoldDB" id="A0A5Q2RJY4"/>
<protein>
    <submittedName>
        <fullName evidence="7">WYL domain-containing protein</fullName>
    </submittedName>
</protein>
<dbReference type="InterPro" id="IPR026881">
    <property type="entry name" value="WYL_dom"/>
</dbReference>
<dbReference type="InterPro" id="IPR013196">
    <property type="entry name" value="HTH_11"/>
</dbReference>
<evidence type="ECO:0000259" key="5">
    <source>
        <dbReference type="Pfam" id="PF13280"/>
    </source>
</evidence>
<feature type="domain" description="WCX" evidence="6">
    <location>
        <begin position="238"/>
        <end position="313"/>
    </location>
</feature>
<feature type="domain" description="WYL" evidence="5">
    <location>
        <begin position="140"/>
        <end position="204"/>
    </location>
</feature>
<dbReference type="GO" id="GO:0003700">
    <property type="term" value="F:DNA-binding transcription factor activity"/>
    <property type="evidence" value="ECO:0007669"/>
    <property type="project" value="InterPro"/>
</dbReference>
<dbReference type="InterPro" id="IPR051534">
    <property type="entry name" value="CBASS_pafABC_assoc_protein"/>
</dbReference>
<dbReference type="GO" id="GO:0003677">
    <property type="term" value="F:DNA binding"/>
    <property type="evidence" value="ECO:0007669"/>
    <property type="project" value="UniProtKB-KW"/>
</dbReference>
<gene>
    <name evidence="7" type="ORF">GH723_09075</name>
</gene>
<dbReference type="InterPro" id="IPR018356">
    <property type="entry name" value="Tscrpt_reg_HTH_DeoR_CS"/>
</dbReference>
<name>A0A5Q2RJY4_9ACTN</name>